<comment type="caution">
    <text evidence="1">The sequence shown here is derived from an EMBL/GenBank/DDBJ whole genome shotgun (WGS) entry which is preliminary data.</text>
</comment>
<name>A0ABV2MHB9_9HYPH</name>
<dbReference type="PANTHER" id="PTHR43028">
    <property type="entry name" value="3'(2'),5'-BISPHOSPHATE NUCLEOTIDASE 1"/>
    <property type="match status" value="1"/>
</dbReference>
<dbReference type="Pfam" id="PF00459">
    <property type="entry name" value="Inositol_P"/>
    <property type="match status" value="1"/>
</dbReference>
<dbReference type="InterPro" id="IPR020550">
    <property type="entry name" value="Inositol_monophosphatase_CS"/>
</dbReference>
<dbReference type="PROSITE" id="PS00630">
    <property type="entry name" value="IMP_2"/>
    <property type="match status" value="1"/>
</dbReference>
<dbReference type="Gene3D" id="3.40.190.80">
    <property type="match status" value="1"/>
</dbReference>
<evidence type="ECO:0000313" key="2">
    <source>
        <dbReference type="Proteomes" id="UP001549077"/>
    </source>
</evidence>
<proteinExistence type="predicted"/>
<dbReference type="PANTHER" id="PTHR43028:SF5">
    <property type="entry name" value="3'(2'),5'-BISPHOSPHATE NUCLEOTIDASE 1"/>
    <property type="match status" value="1"/>
</dbReference>
<dbReference type="InterPro" id="IPR000760">
    <property type="entry name" value="Inositol_monophosphatase-like"/>
</dbReference>
<dbReference type="Proteomes" id="UP001549077">
    <property type="component" value="Unassembled WGS sequence"/>
</dbReference>
<accession>A0ABV2MHB9</accession>
<evidence type="ECO:0000313" key="1">
    <source>
        <dbReference type="EMBL" id="MET3755856.1"/>
    </source>
</evidence>
<reference evidence="1 2" key="1">
    <citation type="submission" date="2024-06" db="EMBL/GenBank/DDBJ databases">
        <title>Genomic Encyclopedia of Type Strains, Phase IV (KMG-IV): sequencing the most valuable type-strain genomes for metagenomic binning, comparative biology and taxonomic classification.</title>
        <authorList>
            <person name="Goeker M."/>
        </authorList>
    </citation>
    <scope>NUCLEOTIDE SEQUENCE [LARGE SCALE GENOMIC DNA]</scope>
    <source>
        <strain evidence="1 2">DSM 29288</strain>
    </source>
</reference>
<sequence>MGATISPSISRSLKRAFRPQALFMPPAEDRLFFSYGKQRAFTQALAATPRPLPQPPHPRPEPIVLVSRSHRDERTEQLLQALKPCEVRHLGSSLKFALVAAGEADIYLRPWPMMVWDCAAGHAIVEAAGGVVLGLDGSKVNYDPSEAGKVEGLVAARTSELAARVLAASRNLRPSLPAGDAHGLSPT</sequence>
<dbReference type="InterPro" id="IPR050725">
    <property type="entry name" value="CysQ/Inositol_MonoPase"/>
</dbReference>
<keyword evidence="2" id="KW-1185">Reference proteome</keyword>
<gene>
    <name evidence="1" type="ORF">ABID08_003227</name>
</gene>
<dbReference type="EMBL" id="JBEPMY010000008">
    <property type="protein sequence ID" value="MET3755856.1"/>
    <property type="molecule type" value="Genomic_DNA"/>
</dbReference>
<dbReference type="SUPFAM" id="SSF56655">
    <property type="entry name" value="Carbohydrate phosphatase"/>
    <property type="match status" value="1"/>
</dbReference>
<organism evidence="1 2">
    <name type="scientific">Rhizobium binae</name>
    <dbReference type="NCBI Taxonomy" id="1138190"/>
    <lineage>
        <taxon>Bacteria</taxon>
        <taxon>Pseudomonadati</taxon>
        <taxon>Pseudomonadota</taxon>
        <taxon>Alphaproteobacteria</taxon>
        <taxon>Hyphomicrobiales</taxon>
        <taxon>Rhizobiaceae</taxon>
        <taxon>Rhizobium/Agrobacterium group</taxon>
        <taxon>Rhizobium</taxon>
    </lineage>
</organism>
<protein>
    <submittedName>
        <fullName evidence="1">3'-phosphoadenosine 5'-phosphosulfate (PAPS) 3'-phosphatase</fullName>
    </submittedName>
</protein>